<accession>A0A8J4GA16</accession>
<dbReference type="Proteomes" id="UP000722791">
    <property type="component" value="Unassembled WGS sequence"/>
</dbReference>
<dbReference type="EMBL" id="BNCQ01000013">
    <property type="protein sequence ID" value="GIM03024.1"/>
    <property type="molecule type" value="Genomic_DNA"/>
</dbReference>
<feature type="transmembrane region" description="Helical" evidence="2">
    <location>
        <begin position="725"/>
        <end position="746"/>
    </location>
</feature>
<comment type="caution">
    <text evidence="4">The sequence shown here is derived from an EMBL/GenBank/DDBJ whole genome shotgun (WGS) entry which is preliminary data.</text>
</comment>
<dbReference type="InterPro" id="IPR001054">
    <property type="entry name" value="A/G_cyclase"/>
</dbReference>
<feature type="transmembrane region" description="Helical" evidence="2">
    <location>
        <begin position="574"/>
        <end position="592"/>
    </location>
</feature>
<keyword evidence="2" id="KW-0812">Transmembrane</keyword>
<dbReference type="PANTHER" id="PTHR43336:SF3">
    <property type="entry name" value="GUANYLATE CYCLASE DOMAIN-CONTAINING PROTEIN"/>
    <property type="match status" value="1"/>
</dbReference>
<dbReference type="PROSITE" id="PS50125">
    <property type="entry name" value="GUANYLATE_CYCLASE_2"/>
    <property type="match status" value="2"/>
</dbReference>
<dbReference type="CDD" id="cd07302">
    <property type="entry name" value="CHD"/>
    <property type="match status" value="1"/>
</dbReference>
<feature type="compositionally biased region" description="Low complexity" evidence="1">
    <location>
        <begin position="30"/>
        <end position="46"/>
    </location>
</feature>
<protein>
    <recommendedName>
        <fullName evidence="3">Guanylate cyclase domain-containing protein</fullName>
    </recommendedName>
</protein>
<keyword evidence="2" id="KW-1133">Transmembrane helix</keyword>
<feature type="region of interest" description="Disordered" evidence="1">
    <location>
        <begin position="28"/>
        <end position="72"/>
    </location>
</feature>
<feature type="compositionally biased region" description="Low complexity" evidence="1">
    <location>
        <begin position="836"/>
        <end position="858"/>
    </location>
</feature>
<feature type="transmembrane region" description="Helical" evidence="2">
    <location>
        <begin position="441"/>
        <end position="460"/>
    </location>
</feature>
<dbReference type="GO" id="GO:0035556">
    <property type="term" value="P:intracellular signal transduction"/>
    <property type="evidence" value="ECO:0007669"/>
    <property type="project" value="InterPro"/>
</dbReference>
<feature type="domain" description="Guanylate cyclase" evidence="3">
    <location>
        <begin position="1031"/>
        <end position="1088"/>
    </location>
</feature>
<dbReference type="InterPro" id="IPR029787">
    <property type="entry name" value="Nucleotide_cyclase"/>
</dbReference>
<feature type="domain" description="Guanylate cyclase" evidence="3">
    <location>
        <begin position="1355"/>
        <end position="1393"/>
    </location>
</feature>
<dbReference type="PANTHER" id="PTHR43336">
    <property type="entry name" value="OXYGEN SENSOR HISTIDINE KINASE RESPONSE REGULATOR DEVS/DOSS"/>
    <property type="match status" value="1"/>
</dbReference>
<feature type="region of interest" description="Disordered" evidence="1">
    <location>
        <begin position="793"/>
        <end position="872"/>
    </location>
</feature>
<evidence type="ECO:0000256" key="1">
    <source>
        <dbReference type="SAM" id="MobiDB-lite"/>
    </source>
</evidence>
<dbReference type="SUPFAM" id="SSF55073">
    <property type="entry name" value="Nucleotide cyclase"/>
    <property type="match status" value="1"/>
</dbReference>
<evidence type="ECO:0000256" key="2">
    <source>
        <dbReference type="SAM" id="Phobius"/>
    </source>
</evidence>
<dbReference type="GO" id="GO:0009190">
    <property type="term" value="P:cyclic nucleotide biosynthetic process"/>
    <property type="evidence" value="ECO:0007669"/>
    <property type="project" value="InterPro"/>
</dbReference>
<feature type="transmembrane region" description="Helical" evidence="2">
    <location>
        <begin position="415"/>
        <end position="434"/>
    </location>
</feature>
<dbReference type="Gene3D" id="3.30.70.1230">
    <property type="entry name" value="Nucleotide cyclase"/>
    <property type="match status" value="2"/>
</dbReference>
<keyword evidence="2" id="KW-0472">Membrane</keyword>
<evidence type="ECO:0000313" key="5">
    <source>
        <dbReference type="Proteomes" id="UP000722791"/>
    </source>
</evidence>
<gene>
    <name evidence="4" type="ORF">Vretimale_7833</name>
</gene>
<feature type="compositionally biased region" description="Polar residues" evidence="1">
    <location>
        <begin position="859"/>
        <end position="872"/>
    </location>
</feature>
<evidence type="ECO:0000313" key="4">
    <source>
        <dbReference type="EMBL" id="GIM03024.1"/>
    </source>
</evidence>
<feature type="transmembrane region" description="Helical" evidence="2">
    <location>
        <begin position="378"/>
        <end position="400"/>
    </location>
</feature>
<feature type="region of interest" description="Disordered" evidence="1">
    <location>
        <begin position="1104"/>
        <end position="1127"/>
    </location>
</feature>
<reference evidence="4" key="1">
    <citation type="journal article" date="2021" name="Proc. Natl. Acad. Sci. U.S.A.">
        <title>Three genomes in the algal genus Volvox reveal the fate of a haploid sex-determining region after a transition to homothallism.</title>
        <authorList>
            <person name="Yamamoto K."/>
            <person name="Hamaji T."/>
            <person name="Kawai-Toyooka H."/>
            <person name="Matsuzaki R."/>
            <person name="Takahashi F."/>
            <person name="Nishimura Y."/>
            <person name="Kawachi M."/>
            <person name="Noguchi H."/>
            <person name="Minakuchi Y."/>
            <person name="Umen J.G."/>
            <person name="Toyoda A."/>
            <person name="Nozaki H."/>
        </authorList>
    </citation>
    <scope>NUCLEOTIDE SEQUENCE</scope>
    <source>
        <strain evidence="4">NIES-3785</strain>
    </source>
</reference>
<evidence type="ECO:0000259" key="3">
    <source>
        <dbReference type="PROSITE" id="PS50125"/>
    </source>
</evidence>
<name>A0A8J4GA16_9CHLO</name>
<proteinExistence type="predicted"/>
<organism evidence="4 5">
    <name type="scientific">Volvox reticuliferus</name>
    <dbReference type="NCBI Taxonomy" id="1737510"/>
    <lineage>
        <taxon>Eukaryota</taxon>
        <taxon>Viridiplantae</taxon>
        <taxon>Chlorophyta</taxon>
        <taxon>core chlorophytes</taxon>
        <taxon>Chlorophyceae</taxon>
        <taxon>CS clade</taxon>
        <taxon>Chlamydomonadales</taxon>
        <taxon>Volvocaceae</taxon>
        <taxon>Volvox</taxon>
    </lineage>
</organism>
<sequence>MELPCDNGGSQAVTPVASRRHEFMADTTISPSGSIGRASPSSVSGSPGMGTGSIDGTADITPAESPSTRSGINIWSGSMNARKVNNSGTRLVPDLSGHATNPGALDGQINQPAPAQLEVDSVRASENIIPDDQIPNGSTPRVLGTPPYPGLHLVPSLPVALSVVTPAMKNPLPAWVPTHADLVVKKRSVLVSTSGATGSTGTDYMVRPNAMSAGPVEYSTRANALSGVEFNTRTSNAVSAAETLRGGVRFQLPDVRPPSGNNAGILAARRRITMRQSLAHRLRPSESADVSTLIQGRLTSTQPLHLDALAPAGSIPMSQQNGSGLDPDNQLISCASTTHSSVTGEPHHTSNGVDTSGGVSAGQLPILRYWMLPWRRRLLQGMNHIYFYWLLVFLTFFIIFEDDFKKACLPPTVDMPLEIIITMIFVLFLLEMAFSSLLRPGYFLGFYFWLDAIGTCSLVFEVPTVRIKFFGGSQYIRLSDSSSFISNAGNQLYISSKAGRVARIFRLMRMLRLYSMYTQYIRRRRIRQALQAAGATEVANNEEQLSIIEFEMQQEMDRRTKVGQKLEELTTRRIIVGLLIIILLLPSFDMRLGTFGRAKTVGEGGLRMLHEMAVEEGQNTSSFATALRCFKEQLIYGAGSRHTGFLFSLKIANVTHTAKPKARRRFEELYFMSYTTILCSPPPGSPGEFANTTYWPSPSTNVGGNCARLDTFAVYDWRWYSQVAAVLNIARSLFIIVLLVMGAYFLNRDSRNLVLMPIERMLQRVQEMAENPLALAESRLQLQAPWQDKLLKLADPGSRVGGPTSSARESVVMGQGPGRNSGKESEGPPTPTPIPGSAVDSTTSGAAATSSGAAPGSSEVTASTSVPSPVGSSKLTLYRAVDHGASRLARLSTAAGAMDGSGTLAGALTRPSYRLSTAEPVRQISPFRARLVAQWVRFRDRLHNLMQHMWDYLWEGPAGQDDDQHSPAGAGTPAGGGAGAYETEVLENSIAKISTLLAIGFGDAGAEVIAENIRNDGDINPMVPGRKTVAIFGFCDIRHFTDTTEVLQEEVMEFVNSIAHIVHTSVSTHGGAPNKNIGDAFLLVWKFPKAVQLRDISSVTRDKRDGVQRVSQGSEAKKNTDRINSTGALGSSSAITAAVGATATPGSSITGGHVTGGAIGSIFGPNTPPPGSFNVSHSGGSIAISSGITGPAAAAIAASAAAMSGASPKASFSALALSNAGAASVKRRIFSLGSNRVVPLSSSAEAQSGAANAISLGKGGSLARVNLAQLADDSFGLVNQEGQPPANKLTVIKALMSLKHDVDLSWEAKREVINAIADNALASFVLIQLALRRSARLKKYSMRKDLNRRMPGFQIAMGFGLHVGWAIEGAIGSEYKIDASYLSPNVNMASRLEAATKQFGVPLLLSEDFVECLSSDVRSKVRQIDCVTVKGSTQPMGLFTYDIDLEVVPEPSVEEVEAGDDSPVEELMWRSYICSNEWQENPDLMDSWGVDADFKEDFDRGFHAYRTGNWPEAQRWLEITRTARQDDAGTTRIDGPSDVLLRFMAKYNYTAPPGWRGYRELTEK</sequence>